<evidence type="ECO:0000256" key="6">
    <source>
        <dbReference type="ARBA" id="ARBA00023136"/>
    </source>
</evidence>
<dbReference type="RefSeq" id="WP_378092838.1">
    <property type="nucleotide sequence ID" value="NZ_JBHSEP010000002.1"/>
</dbReference>
<feature type="transmembrane region" description="Helical" evidence="7">
    <location>
        <begin position="183"/>
        <end position="208"/>
    </location>
</feature>
<feature type="transmembrane region" description="Helical" evidence="7">
    <location>
        <begin position="139"/>
        <end position="162"/>
    </location>
</feature>
<dbReference type="InterPro" id="IPR035906">
    <property type="entry name" value="MetI-like_sf"/>
</dbReference>
<dbReference type="PANTHER" id="PTHR43744:SF8">
    <property type="entry name" value="SN-GLYCEROL-3-PHOSPHATE TRANSPORT SYSTEM PERMEASE PROTEIN UGPE"/>
    <property type="match status" value="1"/>
</dbReference>
<keyword evidence="3" id="KW-1003">Cell membrane</keyword>
<protein>
    <submittedName>
        <fullName evidence="9">Carbohydrate ABC transporter permease</fullName>
    </submittedName>
</protein>
<feature type="transmembrane region" description="Helical" evidence="7">
    <location>
        <begin position="243"/>
        <end position="262"/>
    </location>
</feature>
<dbReference type="PANTHER" id="PTHR43744">
    <property type="entry name" value="ABC TRANSPORTER PERMEASE PROTEIN MG189-RELATED-RELATED"/>
    <property type="match status" value="1"/>
</dbReference>
<evidence type="ECO:0000256" key="3">
    <source>
        <dbReference type="ARBA" id="ARBA00022475"/>
    </source>
</evidence>
<keyword evidence="6 7" id="KW-0472">Membrane</keyword>
<reference evidence="10" key="1">
    <citation type="journal article" date="2019" name="Int. J. Syst. Evol. Microbiol.">
        <title>The Global Catalogue of Microorganisms (GCM) 10K type strain sequencing project: providing services to taxonomists for standard genome sequencing and annotation.</title>
        <authorList>
            <consortium name="The Broad Institute Genomics Platform"/>
            <consortium name="The Broad Institute Genome Sequencing Center for Infectious Disease"/>
            <person name="Wu L."/>
            <person name="Ma J."/>
        </authorList>
    </citation>
    <scope>NUCLEOTIDE SEQUENCE [LARGE SCALE GENOMIC DNA]</scope>
    <source>
        <strain evidence="10">CCUG 49571</strain>
    </source>
</reference>
<feature type="transmembrane region" description="Helical" evidence="7">
    <location>
        <begin position="106"/>
        <end position="127"/>
    </location>
</feature>
<keyword evidence="5 7" id="KW-1133">Transmembrane helix</keyword>
<organism evidence="9 10">
    <name type="scientific">Cohnella hongkongensis</name>
    <dbReference type="NCBI Taxonomy" id="178337"/>
    <lineage>
        <taxon>Bacteria</taxon>
        <taxon>Bacillati</taxon>
        <taxon>Bacillota</taxon>
        <taxon>Bacilli</taxon>
        <taxon>Bacillales</taxon>
        <taxon>Paenibacillaceae</taxon>
        <taxon>Cohnella</taxon>
    </lineage>
</organism>
<dbReference type="InterPro" id="IPR000515">
    <property type="entry name" value="MetI-like"/>
</dbReference>
<feature type="domain" description="ABC transmembrane type-1" evidence="8">
    <location>
        <begin position="71"/>
        <end position="262"/>
    </location>
</feature>
<dbReference type="CDD" id="cd06261">
    <property type="entry name" value="TM_PBP2"/>
    <property type="match status" value="1"/>
</dbReference>
<evidence type="ECO:0000256" key="7">
    <source>
        <dbReference type="RuleBase" id="RU363032"/>
    </source>
</evidence>
<keyword evidence="10" id="KW-1185">Reference proteome</keyword>
<keyword evidence="4 7" id="KW-0812">Transmembrane</keyword>
<feature type="transmembrane region" description="Helical" evidence="7">
    <location>
        <begin position="75"/>
        <end position="94"/>
    </location>
</feature>
<dbReference type="PROSITE" id="PS50928">
    <property type="entry name" value="ABC_TM1"/>
    <property type="match status" value="1"/>
</dbReference>
<dbReference type="Pfam" id="PF00528">
    <property type="entry name" value="BPD_transp_1"/>
    <property type="match status" value="1"/>
</dbReference>
<comment type="subcellular location">
    <subcellularLocation>
        <location evidence="1 7">Cell membrane</location>
        <topology evidence="1 7">Multi-pass membrane protein</topology>
    </subcellularLocation>
</comment>
<comment type="similarity">
    <text evidence="7">Belongs to the binding-protein-dependent transport system permease family.</text>
</comment>
<accession>A0ABV9F6E4</accession>
<evidence type="ECO:0000256" key="1">
    <source>
        <dbReference type="ARBA" id="ARBA00004651"/>
    </source>
</evidence>
<name>A0ABV9F6E4_9BACL</name>
<evidence type="ECO:0000259" key="8">
    <source>
        <dbReference type="PROSITE" id="PS50928"/>
    </source>
</evidence>
<evidence type="ECO:0000256" key="4">
    <source>
        <dbReference type="ARBA" id="ARBA00022692"/>
    </source>
</evidence>
<proteinExistence type="inferred from homology"/>
<gene>
    <name evidence="9" type="ORF">ACFO3S_04770</name>
</gene>
<dbReference type="SUPFAM" id="SSF161098">
    <property type="entry name" value="MetI-like"/>
    <property type="match status" value="1"/>
</dbReference>
<evidence type="ECO:0000313" key="10">
    <source>
        <dbReference type="Proteomes" id="UP001596028"/>
    </source>
</evidence>
<evidence type="ECO:0000256" key="5">
    <source>
        <dbReference type="ARBA" id="ARBA00022989"/>
    </source>
</evidence>
<feature type="transmembrane region" description="Helical" evidence="7">
    <location>
        <begin position="12"/>
        <end position="36"/>
    </location>
</feature>
<evidence type="ECO:0000313" key="9">
    <source>
        <dbReference type="EMBL" id="MFC4597540.1"/>
    </source>
</evidence>
<sequence>MVGNRYSRQTLLLELAILACALVFLYPLYLVVLNAFKTFPDIMSRSAHWPDAFIIDNFVRAWKATDFPKVLSNSVFVTVLSNAGIVLLSSMAAWRLARRAGKGSQLVLLLFVSSMVIPFQSIMIPLMQIGGKLNLIGSLPGLVVLYFGLGVPFTIFLYHGFVKSIPLEIEESAIIDGCGMQGLFWKIVFPLLKPITMTAVILNSLWIWNDFLLPVMVLHEAKMYTIPLALYSFFAQYAKQWDMALATLVMSMTPIIVLFLALQRYIIRGITAGSVKG</sequence>
<dbReference type="EMBL" id="JBHSEP010000002">
    <property type="protein sequence ID" value="MFC4597540.1"/>
    <property type="molecule type" value="Genomic_DNA"/>
</dbReference>
<dbReference type="Proteomes" id="UP001596028">
    <property type="component" value="Unassembled WGS sequence"/>
</dbReference>
<keyword evidence="2 7" id="KW-0813">Transport</keyword>
<dbReference type="Gene3D" id="1.10.3720.10">
    <property type="entry name" value="MetI-like"/>
    <property type="match status" value="1"/>
</dbReference>
<evidence type="ECO:0000256" key="2">
    <source>
        <dbReference type="ARBA" id="ARBA00022448"/>
    </source>
</evidence>
<comment type="caution">
    <text evidence="9">The sequence shown here is derived from an EMBL/GenBank/DDBJ whole genome shotgun (WGS) entry which is preliminary data.</text>
</comment>